<proteinExistence type="predicted"/>
<protein>
    <submittedName>
        <fullName evidence="1">Uncharacterized protein</fullName>
    </submittedName>
</protein>
<evidence type="ECO:0000313" key="2">
    <source>
        <dbReference type="Proteomes" id="UP000828941"/>
    </source>
</evidence>
<name>A0ACB9NLE7_BAUVA</name>
<keyword evidence="2" id="KW-1185">Reference proteome</keyword>
<dbReference type="Proteomes" id="UP000828941">
    <property type="component" value="Chromosome 6"/>
</dbReference>
<accession>A0ACB9NLE7</accession>
<gene>
    <name evidence="1" type="ORF">L6164_015072</name>
</gene>
<evidence type="ECO:0000313" key="1">
    <source>
        <dbReference type="EMBL" id="KAI4336559.1"/>
    </source>
</evidence>
<reference evidence="1 2" key="1">
    <citation type="journal article" date="2022" name="DNA Res.">
        <title>Chromosomal-level genome assembly of the orchid tree Bauhinia variegata (Leguminosae; Cercidoideae) supports the allotetraploid origin hypothesis of Bauhinia.</title>
        <authorList>
            <person name="Zhong Y."/>
            <person name="Chen Y."/>
            <person name="Zheng D."/>
            <person name="Pang J."/>
            <person name="Liu Y."/>
            <person name="Luo S."/>
            <person name="Meng S."/>
            <person name="Qian L."/>
            <person name="Wei D."/>
            <person name="Dai S."/>
            <person name="Zhou R."/>
        </authorList>
    </citation>
    <scope>NUCLEOTIDE SEQUENCE [LARGE SCALE GENOMIC DNA]</scope>
    <source>
        <strain evidence="1">BV-YZ2020</strain>
    </source>
</reference>
<organism evidence="1 2">
    <name type="scientific">Bauhinia variegata</name>
    <name type="common">Purple orchid tree</name>
    <name type="synonym">Phanera variegata</name>
    <dbReference type="NCBI Taxonomy" id="167791"/>
    <lineage>
        <taxon>Eukaryota</taxon>
        <taxon>Viridiplantae</taxon>
        <taxon>Streptophyta</taxon>
        <taxon>Embryophyta</taxon>
        <taxon>Tracheophyta</taxon>
        <taxon>Spermatophyta</taxon>
        <taxon>Magnoliopsida</taxon>
        <taxon>eudicotyledons</taxon>
        <taxon>Gunneridae</taxon>
        <taxon>Pentapetalae</taxon>
        <taxon>rosids</taxon>
        <taxon>fabids</taxon>
        <taxon>Fabales</taxon>
        <taxon>Fabaceae</taxon>
        <taxon>Cercidoideae</taxon>
        <taxon>Cercideae</taxon>
        <taxon>Bauhiniinae</taxon>
        <taxon>Bauhinia</taxon>
    </lineage>
</organism>
<dbReference type="EMBL" id="CM039431">
    <property type="protein sequence ID" value="KAI4336559.1"/>
    <property type="molecule type" value="Genomic_DNA"/>
</dbReference>
<comment type="caution">
    <text evidence="1">The sequence shown here is derived from an EMBL/GenBank/DDBJ whole genome shotgun (WGS) entry which is preliminary data.</text>
</comment>
<sequence length="346" mass="37270">MTLPLGKLTILVGAGIVGSVIAKEGGLPDVSNIFSGAFKILRQIRSSDSTSPVKKPRGDVLMDQVKNLRMQLDVLARDRTITIVNASGTGARKYVTIIVIVVVGYGYIWWKGWKLPDVMFATRRSLSDASNSISSQLEKVYSSIQDAKRKLSARINRLDGSLDECAALTESTKEEISVLQGEANTIYGDFKSVRVAVNALESRIKEIEGKQVSTIEGVSELCQISLTLEESRARERIQVSPSSSSRSALEPPPVTPSSRTGSLPSILPANPPSPSYSTMPSQESSRISEVINSSVSRVDSSKTTPTEDKTNGSSSSGLLGLIPFLTRTRSATEAVSQHIRSSGQRV</sequence>